<dbReference type="SUPFAM" id="SSF48403">
    <property type="entry name" value="Ankyrin repeat"/>
    <property type="match status" value="1"/>
</dbReference>
<protein>
    <submittedName>
        <fullName evidence="2">Uncharacterized protein</fullName>
    </submittedName>
</protein>
<dbReference type="InterPro" id="IPR036770">
    <property type="entry name" value="Ankyrin_rpt-contain_sf"/>
</dbReference>
<organism evidence="2">
    <name type="scientific">Ditylum brightwellii</name>
    <dbReference type="NCBI Taxonomy" id="49249"/>
    <lineage>
        <taxon>Eukaryota</taxon>
        <taxon>Sar</taxon>
        <taxon>Stramenopiles</taxon>
        <taxon>Ochrophyta</taxon>
        <taxon>Bacillariophyta</taxon>
        <taxon>Mediophyceae</taxon>
        <taxon>Lithodesmiophycidae</taxon>
        <taxon>Lithodesmiales</taxon>
        <taxon>Lithodesmiaceae</taxon>
        <taxon>Ditylum</taxon>
    </lineage>
</organism>
<sequence length="278" mass="32414">MSKVILPLHDNIIRRKWIDASLILQSREGKDMAHVAHKEEMPLHMACVRRAPAAFILDLIRINPDAAAKADKSGNYPLHLACQLRSSPDIIMGLIKAYPEALDQNNVQQCTPRYYRQTDPTSLSLLDRPTSCWIDSFGREPKRDAYHEKVARLRERKWEVTQMLEKQKDFNLLLRQKIEKLEPTTKTILNKGQLEKLQSKVEAFEKIKHAKMERIRNLVKLMELRAQSQETMTLAERRDESRYQTEYAERAADSLRTFEAEVEELTKNFDEVKKTISV</sequence>
<gene>
    <name evidence="2" type="ORF">DBRI00130_LOCUS39871</name>
</gene>
<dbReference type="AlphaFoldDB" id="A0A7S4SVR4"/>
<keyword evidence="1" id="KW-0175">Coiled coil</keyword>
<evidence type="ECO:0000313" key="2">
    <source>
        <dbReference type="EMBL" id="CAE4657625.1"/>
    </source>
</evidence>
<feature type="coiled-coil region" evidence="1">
    <location>
        <begin position="248"/>
        <end position="275"/>
    </location>
</feature>
<name>A0A7S4SVR4_9STRA</name>
<dbReference type="Gene3D" id="1.25.40.20">
    <property type="entry name" value="Ankyrin repeat-containing domain"/>
    <property type="match status" value="1"/>
</dbReference>
<proteinExistence type="predicted"/>
<dbReference type="EMBL" id="HBNS01055070">
    <property type="protein sequence ID" value="CAE4657625.1"/>
    <property type="molecule type" value="Transcribed_RNA"/>
</dbReference>
<reference evidence="2" key="1">
    <citation type="submission" date="2021-01" db="EMBL/GenBank/DDBJ databases">
        <authorList>
            <person name="Corre E."/>
            <person name="Pelletier E."/>
            <person name="Niang G."/>
            <person name="Scheremetjew M."/>
            <person name="Finn R."/>
            <person name="Kale V."/>
            <person name="Holt S."/>
            <person name="Cochrane G."/>
            <person name="Meng A."/>
            <person name="Brown T."/>
            <person name="Cohen L."/>
        </authorList>
    </citation>
    <scope>NUCLEOTIDE SEQUENCE</scope>
    <source>
        <strain evidence="2">GSO104</strain>
    </source>
</reference>
<accession>A0A7S4SVR4</accession>
<evidence type="ECO:0000256" key="1">
    <source>
        <dbReference type="SAM" id="Coils"/>
    </source>
</evidence>